<reference evidence="1" key="1">
    <citation type="submission" date="2023-04" db="EMBL/GenBank/DDBJ databases">
        <title>Draft Genome sequencing of Naganishia species isolated from polar environments using Oxford Nanopore Technology.</title>
        <authorList>
            <person name="Leo P."/>
            <person name="Venkateswaran K."/>
        </authorList>
    </citation>
    <scope>NUCLEOTIDE SEQUENCE</scope>
    <source>
        <strain evidence="1">MNA-CCFEE 5423</strain>
    </source>
</reference>
<evidence type="ECO:0000313" key="2">
    <source>
        <dbReference type="Proteomes" id="UP001227268"/>
    </source>
</evidence>
<accession>A0ACC2V888</accession>
<gene>
    <name evidence="1" type="ORF">QFC21_005634</name>
</gene>
<comment type="caution">
    <text evidence="1">The sequence shown here is derived from an EMBL/GenBank/DDBJ whole genome shotgun (WGS) entry which is preliminary data.</text>
</comment>
<name>A0ACC2V888_9TREE</name>
<keyword evidence="2" id="KW-1185">Reference proteome</keyword>
<sequence length="80" mass="9140">MRSDRSFRFEPQLSKIYLQIRKEGLDVWMAGMLPEDADTGNLAVEGRVMEMMSENTVDGWLKGDILSGRIVLLNSYGTYH</sequence>
<protein>
    <submittedName>
        <fullName evidence="1">Uncharacterized protein</fullName>
    </submittedName>
</protein>
<proteinExistence type="predicted"/>
<dbReference type="Proteomes" id="UP001227268">
    <property type="component" value="Unassembled WGS sequence"/>
</dbReference>
<evidence type="ECO:0000313" key="1">
    <source>
        <dbReference type="EMBL" id="KAJ9095268.1"/>
    </source>
</evidence>
<dbReference type="EMBL" id="JASBWT010000022">
    <property type="protein sequence ID" value="KAJ9095268.1"/>
    <property type="molecule type" value="Genomic_DNA"/>
</dbReference>
<organism evidence="1 2">
    <name type="scientific">Naganishia friedmannii</name>
    <dbReference type="NCBI Taxonomy" id="89922"/>
    <lineage>
        <taxon>Eukaryota</taxon>
        <taxon>Fungi</taxon>
        <taxon>Dikarya</taxon>
        <taxon>Basidiomycota</taxon>
        <taxon>Agaricomycotina</taxon>
        <taxon>Tremellomycetes</taxon>
        <taxon>Filobasidiales</taxon>
        <taxon>Filobasidiaceae</taxon>
        <taxon>Naganishia</taxon>
    </lineage>
</organism>